<name>A0A816BQM7_9BILA</name>
<dbReference type="Gene3D" id="3.90.176.10">
    <property type="entry name" value="Toxin ADP-ribosyltransferase, Chain A, domain 1"/>
    <property type="match status" value="1"/>
</dbReference>
<dbReference type="SUPFAM" id="SSF56399">
    <property type="entry name" value="ADP-ribosylation"/>
    <property type="match status" value="1"/>
</dbReference>
<reference evidence="1" key="1">
    <citation type="submission" date="2021-02" db="EMBL/GenBank/DDBJ databases">
        <authorList>
            <person name="Nowell W R."/>
        </authorList>
    </citation>
    <scope>NUCLEOTIDE SEQUENCE</scope>
</reference>
<feature type="non-terminal residue" evidence="1">
    <location>
        <position position="134"/>
    </location>
</feature>
<evidence type="ECO:0000313" key="3">
    <source>
        <dbReference type="Proteomes" id="UP000663829"/>
    </source>
</evidence>
<dbReference type="Proteomes" id="UP000663829">
    <property type="component" value="Unassembled WGS sequence"/>
</dbReference>
<sequence>MIHKALHNNSSSFTSLIYTHSNDLKYRYYKGQSYCGAVSNENDVNIYRWAQKNNQHRLIAIRTFTSTSRKKEVAEKFRQLPENSDKLSVLLEFSFPVECNTAINLNAIIDKQLPCLSYFQNEEEILLLPFTLFK</sequence>
<dbReference type="PROSITE" id="PS51996">
    <property type="entry name" value="TR_MART"/>
    <property type="match status" value="1"/>
</dbReference>
<dbReference type="Proteomes" id="UP000681722">
    <property type="component" value="Unassembled WGS sequence"/>
</dbReference>
<dbReference type="EMBL" id="CAJOBC010104901">
    <property type="protein sequence ID" value="CAF4494465.1"/>
    <property type="molecule type" value="Genomic_DNA"/>
</dbReference>
<protein>
    <submittedName>
        <fullName evidence="1">Uncharacterized protein</fullName>
    </submittedName>
</protein>
<proteinExistence type="predicted"/>
<keyword evidence="3" id="KW-1185">Reference proteome</keyword>
<comment type="caution">
    <text evidence="1">The sequence shown here is derived from an EMBL/GenBank/DDBJ whole genome shotgun (WGS) entry which is preliminary data.</text>
</comment>
<evidence type="ECO:0000313" key="1">
    <source>
        <dbReference type="EMBL" id="CAF1611415.1"/>
    </source>
</evidence>
<organism evidence="1 3">
    <name type="scientific">Didymodactylos carnosus</name>
    <dbReference type="NCBI Taxonomy" id="1234261"/>
    <lineage>
        <taxon>Eukaryota</taxon>
        <taxon>Metazoa</taxon>
        <taxon>Spiralia</taxon>
        <taxon>Gnathifera</taxon>
        <taxon>Rotifera</taxon>
        <taxon>Eurotatoria</taxon>
        <taxon>Bdelloidea</taxon>
        <taxon>Philodinida</taxon>
        <taxon>Philodinidae</taxon>
        <taxon>Didymodactylos</taxon>
    </lineage>
</organism>
<dbReference type="EMBL" id="CAJNOQ010038136">
    <property type="protein sequence ID" value="CAF1611415.1"/>
    <property type="molecule type" value="Genomic_DNA"/>
</dbReference>
<accession>A0A816BQM7</accession>
<dbReference type="OrthoDB" id="10044955at2759"/>
<evidence type="ECO:0000313" key="2">
    <source>
        <dbReference type="EMBL" id="CAF4494465.1"/>
    </source>
</evidence>
<gene>
    <name evidence="1" type="ORF">GPM918_LOCUS43102</name>
    <name evidence="2" type="ORF">SRO942_LOCUS44506</name>
</gene>
<dbReference type="AlphaFoldDB" id="A0A816BQM7"/>